<dbReference type="AlphaFoldDB" id="A0A1C4E026"/>
<sequence>MYILGSSFFIVKKNWGAIIMRIGNVLVARFYPPSLTEGNH</sequence>
<reference evidence="1 2" key="1">
    <citation type="submission" date="2016-08" db="EMBL/GenBank/DDBJ databases">
        <authorList>
            <person name="Seilhamer J.J."/>
        </authorList>
    </citation>
    <scope>NUCLEOTIDE SEQUENCE [LARGE SCALE GENOMIC DNA]</scope>
    <source>
        <strain evidence="1 2">IEBC_T61001</strain>
    </source>
</reference>
<gene>
    <name evidence="1" type="ORF">BTT61001_02776</name>
</gene>
<accession>A0A1C4E026</accession>
<protein>
    <submittedName>
        <fullName evidence="1">Uncharacterized protein</fullName>
    </submittedName>
</protein>
<dbReference type="EMBL" id="FMBI01000030">
    <property type="protein sequence ID" value="SCC36872.1"/>
    <property type="molecule type" value="Genomic_DNA"/>
</dbReference>
<name>A0A1C4E026_BACTU</name>
<organism evidence="1 2">
    <name type="scientific">Bacillus thuringiensis</name>
    <dbReference type="NCBI Taxonomy" id="1428"/>
    <lineage>
        <taxon>Bacteria</taxon>
        <taxon>Bacillati</taxon>
        <taxon>Bacillota</taxon>
        <taxon>Bacilli</taxon>
        <taxon>Bacillales</taxon>
        <taxon>Bacillaceae</taxon>
        <taxon>Bacillus</taxon>
        <taxon>Bacillus cereus group</taxon>
    </lineage>
</organism>
<dbReference type="Proteomes" id="UP000195991">
    <property type="component" value="Unassembled WGS sequence"/>
</dbReference>
<evidence type="ECO:0000313" key="2">
    <source>
        <dbReference type="Proteomes" id="UP000195991"/>
    </source>
</evidence>
<evidence type="ECO:0000313" key="1">
    <source>
        <dbReference type="EMBL" id="SCC36872.1"/>
    </source>
</evidence>
<proteinExistence type="predicted"/>